<gene>
    <name evidence="1" type="ORF">LTR37_002025</name>
</gene>
<evidence type="ECO:0000313" key="1">
    <source>
        <dbReference type="EMBL" id="KAK3722880.1"/>
    </source>
</evidence>
<protein>
    <submittedName>
        <fullName evidence="1">Uncharacterized protein</fullName>
    </submittedName>
</protein>
<organism evidence="1 2">
    <name type="scientific">Vermiconidia calcicola</name>
    <dbReference type="NCBI Taxonomy" id="1690605"/>
    <lineage>
        <taxon>Eukaryota</taxon>
        <taxon>Fungi</taxon>
        <taxon>Dikarya</taxon>
        <taxon>Ascomycota</taxon>
        <taxon>Pezizomycotina</taxon>
        <taxon>Dothideomycetes</taxon>
        <taxon>Dothideomycetidae</taxon>
        <taxon>Mycosphaerellales</taxon>
        <taxon>Extremaceae</taxon>
        <taxon>Vermiconidia</taxon>
    </lineage>
</organism>
<accession>A0ACC3NTM3</accession>
<evidence type="ECO:0000313" key="2">
    <source>
        <dbReference type="Proteomes" id="UP001281147"/>
    </source>
</evidence>
<reference evidence="1" key="1">
    <citation type="submission" date="2023-07" db="EMBL/GenBank/DDBJ databases">
        <title>Black Yeasts Isolated from many extreme environments.</title>
        <authorList>
            <person name="Coleine C."/>
            <person name="Stajich J.E."/>
            <person name="Selbmann L."/>
        </authorList>
    </citation>
    <scope>NUCLEOTIDE SEQUENCE</scope>
    <source>
        <strain evidence="1">CCFEE 5714</strain>
    </source>
</reference>
<comment type="caution">
    <text evidence="1">The sequence shown here is derived from an EMBL/GenBank/DDBJ whole genome shotgun (WGS) entry which is preliminary data.</text>
</comment>
<name>A0ACC3NTM3_9PEZI</name>
<dbReference type="EMBL" id="JAUTXU010000011">
    <property type="protein sequence ID" value="KAK3722880.1"/>
    <property type="molecule type" value="Genomic_DNA"/>
</dbReference>
<proteinExistence type="predicted"/>
<dbReference type="Proteomes" id="UP001281147">
    <property type="component" value="Unassembled WGS sequence"/>
</dbReference>
<keyword evidence="2" id="KW-1185">Reference proteome</keyword>
<sequence>MAGKPEEASRSRHPSGAIGRFTWPEVNSDAWPCVQQDQVTVQDGRKSCKQHARNVTSGGGELASGGRSGGE</sequence>